<keyword evidence="3" id="KW-1185">Reference proteome</keyword>
<gene>
    <name evidence="2" type="ORF">LXO92_16245</name>
</gene>
<evidence type="ECO:0000313" key="3">
    <source>
        <dbReference type="Proteomes" id="UP001320170"/>
    </source>
</evidence>
<feature type="transmembrane region" description="Helical" evidence="1">
    <location>
        <begin position="419"/>
        <end position="440"/>
    </location>
</feature>
<sequence>MPNPVVYNYTNLTSWQEELTPLELQITESLQFIKTQRQSLRLLQEALSPLSLRISLIQHQIDMNIGLGGYNRTLDTFKLQLELEDLLRRADVLTRTMQPSQHALNEAQANFRELSARQAWLKEHIPAAQSFLNTLQEDPLGAVQTLTRKIWDAFIDYEDTHLTGLSPQVRICLLSGRYLHLLTSYPGGYSSDYVNSFHRSNYLRLCGFLWDVYSKVKHEKRDAEFEKILTSLIESTHVDHHGDLPYPILTGYNATTWFESNKQSAPGCFALKEQDLPNLEEQILNNALAFIAQINRLVQPTALQKHIINAANLIDAEVKLKKQKCEEIDYHFYGRAALILNDALAKPRDKQAARRLGDIAEYASGSTSVGKQVLGGLLIVCGTLLMSASIAVFITTFCSSSVLSAWGFALGLSLFEAELVFGITSSLAAATGIGLTFFAGPTAIESGARKGLSQELMDIKEGIENYGEPPAYSAPVLNY</sequence>
<dbReference type="Proteomes" id="UP001320170">
    <property type="component" value="Unassembled WGS sequence"/>
</dbReference>
<evidence type="ECO:0000256" key="1">
    <source>
        <dbReference type="SAM" id="Phobius"/>
    </source>
</evidence>
<keyword evidence="1" id="KW-0812">Transmembrane</keyword>
<dbReference type="EMBL" id="JAJTND010000007">
    <property type="protein sequence ID" value="MCE3533919.1"/>
    <property type="molecule type" value="Genomic_DNA"/>
</dbReference>
<evidence type="ECO:0000313" key="2">
    <source>
        <dbReference type="EMBL" id="MCE3533919.1"/>
    </source>
</evidence>
<proteinExistence type="predicted"/>
<keyword evidence="1" id="KW-1133">Transmembrane helix</keyword>
<keyword evidence="1" id="KW-0472">Membrane</keyword>
<comment type="caution">
    <text evidence="2">The sequence shown here is derived from an EMBL/GenBank/DDBJ whole genome shotgun (WGS) entry which is preliminary data.</text>
</comment>
<dbReference type="RefSeq" id="WP_182350579.1">
    <property type="nucleotide sequence ID" value="NZ_JAJSPM010000010.1"/>
</dbReference>
<reference evidence="2 3" key="1">
    <citation type="journal article" date="2024" name="Pathogens">
        <title>Characterization of a Novel Species of Legionella Isolated from a Healthcare Facility: Legionella resiliens sp. nov.</title>
        <authorList>
            <person name="Cristino S."/>
            <person name="Pascale M.R."/>
            <person name="Marino F."/>
            <person name="Derelitto C."/>
            <person name="Salaris S."/>
            <person name="Orsini M."/>
            <person name="Squarzoni S."/>
            <person name="Grottola A."/>
            <person name="Girolamini L."/>
        </authorList>
    </citation>
    <scope>NUCLEOTIDE SEQUENCE [LARGE SCALE GENOMIC DNA]</scope>
    <source>
        <strain evidence="2 3">8cVS16</strain>
    </source>
</reference>
<feature type="transmembrane region" description="Helical" evidence="1">
    <location>
        <begin position="374"/>
        <end position="407"/>
    </location>
</feature>
<protein>
    <recommendedName>
        <fullName evidence="4">Dot/Icm secretion system substrate</fullName>
    </recommendedName>
</protein>
<evidence type="ECO:0008006" key="4">
    <source>
        <dbReference type="Google" id="ProtNLM"/>
    </source>
</evidence>
<name>A0ABS8X8J1_9GAMM</name>
<accession>A0ABS8X8J1</accession>
<organism evidence="2 3">
    <name type="scientific">Legionella resiliens</name>
    <dbReference type="NCBI Taxonomy" id="2905958"/>
    <lineage>
        <taxon>Bacteria</taxon>
        <taxon>Pseudomonadati</taxon>
        <taxon>Pseudomonadota</taxon>
        <taxon>Gammaproteobacteria</taxon>
        <taxon>Legionellales</taxon>
        <taxon>Legionellaceae</taxon>
        <taxon>Legionella</taxon>
    </lineage>
</organism>